<gene>
    <name evidence="6" type="ORF">IV67_GL001243</name>
</gene>
<dbReference type="STRING" id="1620.IV67_GL001243"/>
<dbReference type="Gene3D" id="1.10.260.40">
    <property type="entry name" value="lambda repressor-like DNA-binding domains"/>
    <property type="match status" value="1"/>
</dbReference>
<evidence type="ECO:0000256" key="1">
    <source>
        <dbReference type="ARBA" id="ARBA00023015"/>
    </source>
</evidence>
<dbReference type="SUPFAM" id="SSF53822">
    <property type="entry name" value="Periplasmic binding protein-like I"/>
    <property type="match status" value="1"/>
</dbReference>
<dbReference type="GO" id="GO:0000976">
    <property type="term" value="F:transcription cis-regulatory region binding"/>
    <property type="evidence" value="ECO:0007669"/>
    <property type="project" value="TreeGrafter"/>
</dbReference>
<dbReference type="PANTHER" id="PTHR30146">
    <property type="entry name" value="LACI-RELATED TRANSCRIPTIONAL REPRESSOR"/>
    <property type="match status" value="1"/>
</dbReference>
<dbReference type="InterPro" id="IPR028082">
    <property type="entry name" value="Peripla_BP_I"/>
</dbReference>
<dbReference type="InterPro" id="IPR000843">
    <property type="entry name" value="HTH_LacI"/>
</dbReference>
<feature type="domain" description="HTH cro/C1-type" evidence="5">
    <location>
        <begin position="12"/>
        <end position="58"/>
    </location>
</feature>
<dbReference type="Gene3D" id="3.40.50.2300">
    <property type="match status" value="2"/>
</dbReference>
<evidence type="ECO:0000256" key="2">
    <source>
        <dbReference type="ARBA" id="ARBA00023125"/>
    </source>
</evidence>
<dbReference type="Pfam" id="PF00356">
    <property type="entry name" value="LacI"/>
    <property type="match status" value="1"/>
</dbReference>
<dbReference type="OrthoDB" id="9775106at2"/>
<evidence type="ECO:0000259" key="4">
    <source>
        <dbReference type="PROSITE" id="PS50932"/>
    </source>
</evidence>
<keyword evidence="3" id="KW-0804">Transcription</keyword>
<organism evidence="6 7">
    <name type="scientific">Weissella minor</name>
    <dbReference type="NCBI Taxonomy" id="1620"/>
    <lineage>
        <taxon>Bacteria</taxon>
        <taxon>Bacillati</taxon>
        <taxon>Bacillota</taxon>
        <taxon>Bacilli</taxon>
        <taxon>Lactobacillales</taxon>
        <taxon>Lactobacillaceae</taxon>
        <taxon>Weissella</taxon>
    </lineage>
</organism>
<evidence type="ECO:0000313" key="6">
    <source>
        <dbReference type="EMBL" id="KRN76192.1"/>
    </source>
</evidence>
<dbReference type="CDD" id="cd01392">
    <property type="entry name" value="HTH_LacI"/>
    <property type="match status" value="1"/>
</dbReference>
<evidence type="ECO:0000313" key="7">
    <source>
        <dbReference type="Proteomes" id="UP000051673"/>
    </source>
</evidence>
<reference evidence="6 7" key="1">
    <citation type="journal article" date="2015" name="Genome Announc.">
        <title>Expanding the biotechnology potential of lactobacilli through comparative genomics of 213 strains and associated genera.</title>
        <authorList>
            <person name="Sun Z."/>
            <person name="Harris H.M."/>
            <person name="McCann A."/>
            <person name="Guo C."/>
            <person name="Argimon S."/>
            <person name="Zhang W."/>
            <person name="Yang X."/>
            <person name="Jeffery I.B."/>
            <person name="Cooney J.C."/>
            <person name="Kagawa T.F."/>
            <person name="Liu W."/>
            <person name="Song Y."/>
            <person name="Salvetti E."/>
            <person name="Wrobel A."/>
            <person name="Rasinkangas P."/>
            <person name="Parkhill J."/>
            <person name="Rea M.C."/>
            <person name="O'Sullivan O."/>
            <person name="Ritari J."/>
            <person name="Douillard F.P."/>
            <person name="Paul Ross R."/>
            <person name="Yang R."/>
            <person name="Briner A.E."/>
            <person name="Felis G.E."/>
            <person name="de Vos W.M."/>
            <person name="Barrangou R."/>
            <person name="Klaenhammer T.R."/>
            <person name="Caufield P.W."/>
            <person name="Cui Y."/>
            <person name="Zhang H."/>
            <person name="O'Toole P.W."/>
        </authorList>
    </citation>
    <scope>NUCLEOTIDE SEQUENCE [LARGE SCALE GENOMIC DNA]</scope>
    <source>
        <strain evidence="6 7">DSM 20014</strain>
    </source>
</reference>
<dbReference type="Pfam" id="PF13377">
    <property type="entry name" value="Peripla_BP_3"/>
    <property type="match status" value="1"/>
</dbReference>
<dbReference type="InterPro" id="IPR046335">
    <property type="entry name" value="LacI/GalR-like_sensor"/>
</dbReference>
<dbReference type="PATRIC" id="fig|1620.3.peg.1257"/>
<dbReference type="InterPro" id="IPR001387">
    <property type="entry name" value="Cro/C1-type_HTH"/>
</dbReference>
<evidence type="ECO:0000259" key="5">
    <source>
        <dbReference type="PROSITE" id="PS50943"/>
    </source>
</evidence>
<dbReference type="SUPFAM" id="SSF47413">
    <property type="entry name" value="lambda repressor-like DNA-binding domains"/>
    <property type="match status" value="1"/>
</dbReference>
<dbReference type="PROSITE" id="PS50932">
    <property type="entry name" value="HTH_LACI_2"/>
    <property type="match status" value="1"/>
</dbReference>
<dbReference type="PROSITE" id="PS50943">
    <property type="entry name" value="HTH_CROC1"/>
    <property type="match status" value="1"/>
</dbReference>
<dbReference type="SMART" id="SM00354">
    <property type="entry name" value="HTH_LACI"/>
    <property type="match status" value="1"/>
</dbReference>
<name>A0A0R2JFQ4_9LACO</name>
<proteinExistence type="predicted"/>
<dbReference type="EMBL" id="JQCD01000031">
    <property type="protein sequence ID" value="KRN76192.1"/>
    <property type="molecule type" value="Genomic_DNA"/>
</dbReference>
<feature type="domain" description="HTH lacI-type" evidence="4">
    <location>
        <begin position="13"/>
        <end position="68"/>
    </location>
</feature>
<dbReference type="CDD" id="cd06283">
    <property type="entry name" value="PBP1_RegR_EndR_KdgR-like"/>
    <property type="match status" value="1"/>
</dbReference>
<dbReference type="AlphaFoldDB" id="A0A0R2JFQ4"/>
<protein>
    <submittedName>
        <fullName evidence="6">Uncharacterized protein</fullName>
    </submittedName>
</protein>
<sequence length="337" mass="37241">MIEIEKSSLMTKVTITDVANEVGISKTTVSRYLNGQYNRININTQHAIQEAIDALGYVPNQQARSLKLKESHLIGLVIADMANTYSSHLISGIQNVFRQQGYSLMIFDSANIVEQEKHALNQLLAANVDGLILQPLVKNSDQYQFLSERNVPVVLVDRQTEPQIWPSVTSDNFNASKNMAKILLDKQYKQVIFLDSHGENPWTNQLRYDGIASITSRSDMDLTYVQVEMADFTPLAAVLDAHHGPAPVIFAANGELLLKCLSWLKSQQIAVPTDVAVTGYDDSTLGDLITPGITGVVQNPQVLGETTANSILNHIKQKSKIVDQIEIPSQIIERASC</sequence>
<accession>A0A0R2JFQ4</accession>
<dbReference type="Proteomes" id="UP000051673">
    <property type="component" value="Unassembled WGS sequence"/>
</dbReference>
<comment type="caution">
    <text evidence="6">The sequence shown here is derived from an EMBL/GenBank/DDBJ whole genome shotgun (WGS) entry which is preliminary data.</text>
</comment>
<dbReference type="GO" id="GO:0003700">
    <property type="term" value="F:DNA-binding transcription factor activity"/>
    <property type="evidence" value="ECO:0007669"/>
    <property type="project" value="TreeGrafter"/>
</dbReference>
<keyword evidence="2" id="KW-0238">DNA-binding</keyword>
<keyword evidence="7" id="KW-1185">Reference proteome</keyword>
<dbReference type="InterPro" id="IPR010982">
    <property type="entry name" value="Lambda_DNA-bd_dom_sf"/>
</dbReference>
<evidence type="ECO:0000256" key="3">
    <source>
        <dbReference type="ARBA" id="ARBA00023163"/>
    </source>
</evidence>
<dbReference type="PANTHER" id="PTHR30146:SF145">
    <property type="entry name" value="RIBOSE OPERON REPRESSOR"/>
    <property type="match status" value="1"/>
</dbReference>
<keyword evidence="1" id="KW-0805">Transcription regulation</keyword>